<dbReference type="SUPFAM" id="SSF52172">
    <property type="entry name" value="CheY-like"/>
    <property type="match status" value="1"/>
</dbReference>
<keyword evidence="5" id="KW-1185">Reference proteome</keyword>
<dbReference type="AlphaFoldDB" id="A0A6B3SS12"/>
<feature type="modified residue" description="4-aspartylphosphate" evidence="2">
    <location>
        <position position="55"/>
    </location>
</feature>
<dbReference type="InterPro" id="IPR011006">
    <property type="entry name" value="CheY-like_superfamily"/>
</dbReference>
<keyword evidence="1 2" id="KW-0597">Phosphoprotein</keyword>
<organism evidence="4 5">
    <name type="scientific">Noviherbaspirillum galbum</name>
    <dbReference type="NCBI Taxonomy" id="2709383"/>
    <lineage>
        <taxon>Bacteria</taxon>
        <taxon>Pseudomonadati</taxon>
        <taxon>Pseudomonadota</taxon>
        <taxon>Betaproteobacteria</taxon>
        <taxon>Burkholderiales</taxon>
        <taxon>Oxalobacteraceae</taxon>
        <taxon>Noviherbaspirillum</taxon>
    </lineage>
</organism>
<protein>
    <submittedName>
        <fullName evidence="4">Response regulator</fullName>
    </submittedName>
</protein>
<comment type="caution">
    <text evidence="4">The sequence shown here is derived from an EMBL/GenBank/DDBJ whole genome shotgun (WGS) entry which is preliminary data.</text>
</comment>
<dbReference type="PANTHER" id="PTHR44591">
    <property type="entry name" value="STRESS RESPONSE REGULATOR PROTEIN 1"/>
    <property type="match status" value="1"/>
</dbReference>
<gene>
    <name evidence="4" type="ORF">G3574_20375</name>
</gene>
<dbReference type="InterPro" id="IPR050595">
    <property type="entry name" value="Bact_response_regulator"/>
</dbReference>
<dbReference type="Proteomes" id="UP000482155">
    <property type="component" value="Unassembled WGS sequence"/>
</dbReference>
<dbReference type="PROSITE" id="PS50110">
    <property type="entry name" value="RESPONSE_REGULATORY"/>
    <property type="match status" value="1"/>
</dbReference>
<reference evidence="4 5" key="1">
    <citation type="submission" date="2020-02" db="EMBL/GenBank/DDBJ databases">
        <authorList>
            <person name="Kim M.K."/>
        </authorList>
    </citation>
    <scope>NUCLEOTIDE SEQUENCE [LARGE SCALE GENOMIC DNA]</scope>
    <source>
        <strain evidence="4 5">17J57-3</strain>
    </source>
</reference>
<accession>A0A6B3SS12</accession>
<dbReference type="GO" id="GO:0000160">
    <property type="term" value="P:phosphorelay signal transduction system"/>
    <property type="evidence" value="ECO:0007669"/>
    <property type="project" value="InterPro"/>
</dbReference>
<dbReference type="EMBL" id="JAAIVB010000069">
    <property type="protein sequence ID" value="NEX63441.1"/>
    <property type="molecule type" value="Genomic_DNA"/>
</dbReference>
<evidence type="ECO:0000256" key="1">
    <source>
        <dbReference type="ARBA" id="ARBA00022553"/>
    </source>
</evidence>
<dbReference type="PANTHER" id="PTHR44591:SF3">
    <property type="entry name" value="RESPONSE REGULATORY DOMAIN-CONTAINING PROTEIN"/>
    <property type="match status" value="1"/>
</dbReference>
<evidence type="ECO:0000256" key="2">
    <source>
        <dbReference type="PROSITE-ProRule" id="PRU00169"/>
    </source>
</evidence>
<sequence length="125" mass="13974">MGKKKVLVVDDNSLLSESLIDFLDLNKFVGIAAFDGKQALEVLHVTPDIGLILLDILMPVMDGIQFIEALRTELPDVFANTPIIMLSAIAEHITMPDWAKEKVGKPVRYRQLMKLVEQHCLETTS</sequence>
<feature type="domain" description="Response regulatory" evidence="3">
    <location>
        <begin position="5"/>
        <end position="120"/>
    </location>
</feature>
<proteinExistence type="predicted"/>
<dbReference type="InterPro" id="IPR001789">
    <property type="entry name" value="Sig_transdc_resp-reg_receiver"/>
</dbReference>
<dbReference type="RefSeq" id="WP_163967309.1">
    <property type="nucleotide sequence ID" value="NZ_JAAIVB010000069.1"/>
</dbReference>
<dbReference type="SMART" id="SM00448">
    <property type="entry name" value="REC"/>
    <property type="match status" value="1"/>
</dbReference>
<evidence type="ECO:0000313" key="4">
    <source>
        <dbReference type="EMBL" id="NEX63441.1"/>
    </source>
</evidence>
<evidence type="ECO:0000259" key="3">
    <source>
        <dbReference type="PROSITE" id="PS50110"/>
    </source>
</evidence>
<evidence type="ECO:0000313" key="5">
    <source>
        <dbReference type="Proteomes" id="UP000482155"/>
    </source>
</evidence>
<name>A0A6B3SS12_9BURK</name>
<dbReference type="Pfam" id="PF00072">
    <property type="entry name" value="Response_reg"/>
    <property type="match status" value="1"/>
</dbReference>
<dbReference type="Gene3D" id="3.40.50.2300">
    <property type="match status" value="1"/>
</dbReference>